<reference evidence="1" key="1">
    <citation type="submission" date="2016-10" db="EMBL/GenBank/DDBJ databases">
        <title>Sequence of Gallionella enrichment culture.</title>
        <authorList>
            <person name="Poehlein A."/>
            <person name="Muehling M."/>
            <person name="Daniel R."/>
        </authorList>
    </citation>
    <scope>NUCLEOTIDE SEQUENCE</scope>
</reference>
<comment type="caution">
    <text evidence="1">The sequence shown here is derived from an EMBL/GenBank/DDBJ whole genome shotgun (WGS) entry which is preliminary data.</text>
</comment>
<organism evidence="1">
    <name type="scientific">mine drainage metagenome</name>
    <dbReference type="NCBI Taxonomy" id="410659"/>
    <lineage>
        <taxon>unclassified sequences</taxon>
        <taxon>metagenomes</taxon>
        <taxon>ecological metagenomes</taxon>
    </lineage>
</organism>
<gene>
    <name evidence="1" type="ORF">GALL_497060</name>
</gene>
<sequence>MPGALRAQPVDHVAEKLDMPALIAGDGDAVGVLLDGGGDDLVHAAVVPKVDDLRPHADEDAPHDVDRRVVAVEQRRCGDEAQPLLRTVGGQNLGVGQVGHCGLLRRGVHRAARIGVHRVNCRS</sequence>
<evidence type="ECO:0000313" key="1">
    <source>
        <dbReference type="EMBL" id="OIQ68697.1"/>
    </source>
</evidence>
<dbReference type="EMBL" id="MLJW01005158">
    <property type="protein sequence ID" value="OIQ68697.1"/>
    <property type="molecule type" value="Genomic_DNA"/>
</dbReference>
<dbReference type="AlphaFoldDB" id="A0A1J5PAP1"/>
<proteinExistence type="predicted"/>
<accession>A0A1J5PAP1</accession>
<name>A0A1J5PAP1_9ZZZZ</name>
<protein>
    <submittedName>
        <fullName evidence="1">Uncharacterized protein</fullName>
    </submittedName>
</protein>